<organism evidence="7 8">
    <name type="scientific">Lactuca saligna</name>
    <name type="common">Willowleaf lettuce</name>
    <dbReference type="NCBI Taxonomy" id="75948"/>
    <lineage>
        <taxon>Eukaryota</taxon>
        <taxon>Viridiplantae</taxon>
        <taxon>Streptophyta</taxon>
        <taxon>Embryophyta</taxon>
        <taxon>Tracheophyta</taxon>
        <taxon>Spermatophyta</taxon>
        <taxon>Magnoliopsida</taxon>
        <taxon>eudicotyledons</taxon>
        <taxon>Gunneridae</taxon>
        <taxon>Pentapetalae</taxon>
        <taxon>asterids</taxon>
        <taxon>campanulids</taxon>
        <taxon>Asterales</taxon>
        <taxon>Asteraceae</taxon>
        <taxon>Cichorioideae</taxon>
        <taxon>Cichorieae</taxon>
        <taxon>Lactucinae</taxon>
        <taxon>Lactuca</taxon>
    </lineage>
</organism>
<dbReference type="SUPFAM" id="SSF56112">
    <property type="entry name" value="Protein kinase-like (PK-like)"/>
    <property type="match status" value="1"/>
</dbReference>
<dbReference type="Pfam" id="PF11883">
    <property type="entry name" value="DUF3403"/>
    <property type="match status" value="1"/>
</dbReference>
<evidence type="ECO:0000313" key="7">
    <source>
        <dbReference type="EMBL" id="CAI9265707.1"/>
    </source>
</evidence>
<dbReference type="GO" id="GO:0004674">
    <property type="term" value="F:protein serine/threonine kinase activity"/>
    <property type="evidence" value="ECO:0007669"/>
    <property type="project" value="UniProtKB-KW"/>
</dbReference>
<dbReference type="Proteomes" id="UP001177003">
    <property type="component" value="Chromosome 0"/>
</dbReference>
<dbReference type="InterPro" id="IPR011009">
    <property type="entry name" value="Kinase-like_dom_sf"/>
</dbReference>
<dbReference type="Gene3D" id="1.10.510.10">
    <property type="entry name" value="Transferase(Phosphotransferase) domain 1"/>
    <property type="match status" value="1"/>
</dbReference>
<dbReference type="PANTHER" id="PTHR27002:SF932">
    <property type="entry name" value="RECEPTOR-LIKE SERINE_THREONINE-PROTEIN KINASE"/>
    <property type="match status" value="1"/>
</dbReference>
<evidence type="ECO:0000256" key="2">
    <source>
        <dbReference type="ARBA" id="ARBA00022679"/>
    </source>
</evidence>
<name>A0AA35VQN3_LACSI</name>
<evidence type="ECO:0000256" key="3">
    <source>
        <dbReference type="ARBA" id="ARBA00022741"/>
    </source>
</evidence>
<keyword evidence="1" id="KW-0723">Serine/threonine-protein kinase</keyword>
<keyword evidence="4" id="KW-0418">Kinase</keyword>
<dbReference type="InterPro" id="IPR000719">
    <property type="entry name" value="Prot_kinase_dom"/>
</dbReference>
<evidence type="ECO:0000256" key="5">
    <source>
        <dbReference type="ARBA" id="ARBA00022840"/>
    </source>
</evidence>
<evidence type="ECO:0000259" key="6">
    <source>
        <dbReference type="PROSITE" id="PS50011"/>
    </source>
</evidence>
<sequence>MFKEYETEANTNKVVGTLGYISPEYAANGLFSVKSDVFSFGVLVLEIVSGKKNRGFSHQDHHDNLLGHAWRLYKEDKPLELVDTALGDSWIVSEVLQSIHVGLSCVQQHADDRPIMSSVIHMLSGEGALPPPQPPGFFTQVPNPEVKSNLIMPEVLVSVNEVTITQFDAR</sequence>
<dbReference type="InterPro" id="IPR021820">
    <property type="entry name" value="S-locus_recpt_kinase_C"/>
</dbReference>
<feature type="domain" description="Protein kinase" evidence="6">
    <location>
        <begin position="1"/>
        <end position="124"/>
    </location>
</feature>
<dbReference type="FunFam" id="1.10.510.10:FF:001722">
    <property type="entry name" value="G-type lectin S-receptor-like serine/threonine-protein kinase B120"/>
    <property type="match status" value="1"/>
</dbReference>
<accession>A0AA35VQN3</accession>
<evidence type="ECO:0000256" key="1">
    <source>
        <dbReference type="ARBA" id="ARBA00022527"/>
    </source>
</evidence>
<dbReference type="GO" id="GO:0005886">
    <property type="term" value="C:plasma membrane"/>
    <property type="evidence" value="ECO:0007669"/>
    <property type="project" value="TreeGrafter"/>
</dbReference>
<protein>
    <recommendedName>
        <fullName evidence="6">Protein kinase domain-containing protein</fullName>
    </recommendedName>
</protein>
<gene>
    <name evidence="7" type="ORF">LSALG_LOCUS6299</name>
</gene>
<evidence type="ECO:0000313" key="8">
    <source>
        <dbReference type="Proteomes" id="UP001177003"/>
    </source>
</evidence>
<keyword evidence="3" id="KW-0547">Nucleotide-binding</keyword>
<evidence type="ECO:0000256" key="4">
    <source>
        <dbReference type="ARBA" id="ARBA00022777"/>
    </source>
</evidence>
<dbReference type="GO" id="GO:0005524">
    <property type="term" value="F:ATP binding"/>
    <property type="evidence" value="ECO:0007669"/>
    <property type="project" value="UniProtKB-KW"/>
</dbReference>
<keyword evidence="5" id="KW-0067">ATP-binding</keyword>
<dbReference type="AlphaFoldDB" id="A0AA35VQN3"/>
<dbReference type="Pfam" id="PF07714">
    <property type="entry name" value="PK_Tyr_Ser-Thr"/>
    <property type="match status" value="1"/>
</dbReference>
<dbReference type="EMBL" id="OX465086">
    <property type="protein sequence ID" value="CAI9265707.1"/>
    <property type="molecule type" value="Genomic_DNA"/>
</dbReference>
<dbReference type="PROSITE" id="PS50011">
    <property type="entry name" value="PROTEIN_KINASE_DOM"/>
    <property type="match status" value="1"/>
</dbReference>
<dbReference type="PANTHER" id="PTHR27002">
    <property type="entry name" value="RECEPTOR-LIKE SERINE/THREONINE-PROTEIN KINASE SD1-8"/>
    <property type="match status" value="1"/>
</dbReference>
<keyword evidence="2" id="KW-0808">Transferase</keyword>
<proteinExistence type="predicted"/>
<dbReference type="InterPro" id="IPR001245">
    <property type="entry name" value="Ser-Thr/Tyr_kinase_cat_dom"/>
</dbReference>
<reference evidence="7" key="1">
    <citation type="submission" date="2023-04" db="EMBL/GenBank/DDBJ databases">
        <authorList>
            <person name="Vijverberg K."/>
            <person name="Xiong W."/>
            <person name="Schranz E."/>
        </authorList>
    </citation>
    <scope>NUCLEOTIDE SEQUENCE</scope>
</reference>
<keyword evidence="8" id="KW-1185">Reference proteome</keyword>